<keyword evidence="1" id="KW-0843">Virulence</keyword>
<dbReference type="EMBL" id="KI913119">
    <property type="protein sequence ID" value="ETV84004.1"/>
    <property type="molecule type" value="Genomic_DNA"/>
</dbReference>
<dbReference type="Pfam" id="PF14295">
    <property type="entry name" value="PAN_4"/>
    <property type="match status" value="1"/>
</dbReference>
<feature type="chain" id="PRO_5004841392" description="Apple domain-containing protein" evidence="2">
    <location>
        <begin position="22"/>
        <end position="478"/>
    </location>
</feature>
<feature type="domain" description="Apple" evidence="3">
    <location>
        <begin position="412"/>
        <end position="459"/>
    </location>
</feature>
<accession>W4GYA7</accession>
<dbReference type="Pfam" id="PF13365">
    <property type="entry name" value="Trypsin_2"/>
    <property type="match status" value="1"/>
</dbReference>
<feature type="signal peptide" evidence="2">
    <location>
        <begin position="1"/>
        <end position="21"/>
    </location>
</feature>
<dbReference type="RefSeq" id="XP_009825696.1">
    <property type="nucleotide sequence ID" value="XM_009827394.1"/>
</dbReference>
<evidence type="ECO:0000256" key="2">
    <source>
        <dbReference type="SAM" id="SignalP"/>
    </source>
</evidence>
<dbReference type="Gene3D" id="3.50.4.10">
    <property type="entry name" value="Hepatocyte Growth Factor"/>
    <property type="match status" value="1"/>
</dbReference>
<dbReference type="STRING" id="112090.W4GYA7"/>
<sequence>MMPKTWVGRAAVCVLAMVATGTSLEDTKLQVKRPFVGTIGELMNLTLSIPIGKTRVHHRIESKNSQTQFMGVQFSTFDLPPGDTLEISSDSNSFTYTGHGPSTRFSDHVHGKSVVIQYTPSHPRAKNARPRTYAGIVVSGILEGFPTSTGREDVCGIQPQWWPNVCNATKFPAAYKNSKSIARLTMDGIKYGTGFLLGCDGYFLTNNHNVNSHTTAATLKLEFGAESATCRDPCNAVALGCPGSVVVTGATLVATDKTLDYSLLQLSRANQDLISLFGYVSLRKSPPKLHEPIYVVHHPDGFPKAFTDRLENGTETVVTSINVQNECGQDQIGYMADTRGGSSGSPVFGRSDHKVIALHHCGGCENVAHGIHNIVADLKTKWKHNLPRCFFHATSSQSQCSLPQPHVELVGYDSGSVSAASPKLCCELCKKQRNCNAFTWTENLDQRRNTRGGGTCWFKSQVGTLVRTTGGVSAVVLS</sequence>
<dbReference type="OrthoDB" id="62371at2759"/>
<dbReference type="InterPro" id="IPR003609">
    <property type="entry name" value="Pan_app"/>
</dbReference>
<protein>
    <recommendedName>
        <fullName evidence="3">Apple domain-containing protein</fullName>
    </recommendedName>
</protein>
<evidence type="ECO:0000256" key="1">
    <source>
        <dbReference type="ARBA" id="ARBA00023026"/>
    </source>
</evidence>
<proteinExistence type="predicted"/>
<dbReference type="PANTHER" id="PTHR36234">
    <property type="entry name" value="LYSYL ENDOPEPTIDASE"/>
    <property type="match status" value="1"/>
</dbReference>
<dbReference type="VEuPathDB" id="FungiDB:H257_03366"/>
<dbReference type="GeneID" id="20805362"/>
<reference evidence="4" key="1">
    <citation type="submission" date="2013-12" db="EMBL/GenBank/DDBJ databases">
        <title>The Genome Sequence of Aphanomyces astaci APO3.</title>
        <authorList>
            <consortium name="The Broad Institute Genomics Platform"/>
            <person name="Russ C."/>
            <person name="Tyler B."/>
            <person name="van West P."/>
            <person name="Dieguez-Uribeondo J."/>
            <person name="Young S.K."/>
            <person name="Zeng Q."/>
            <person name="Gargeya S."/>
            <person name="Fitzgerald M."/>
            <person name="Abouelleil A."/>
            <person name="Alvarado L."/>
            <person name="Chapman S.B."/>
            <person name="Gainer-Dewar J."/>
            <person name="Goldberg J."/>
            <person name="Griggs A."/>
            <person name="Gujja S."/>
            <person name="Hansen M."/>
            <person name="Howarth C."/>
            <person name="Imamovic A."/>
            <person name="Ireland A."/>
            <person name="Larimer J."/>
            <person name="McCowan C."/>
            <person name="Murphy C."/>
            <person name="Pearson M."/>
            <person name="Poon T.W."/>
            <person name="Priest M."/>
            <person name="Roberts A."/>
            <person name="Saif S."/>
            <person name="Shea T."/>
            <person name="Sykes S."/>
            <person name="Wortman J."/>
            <person name="Nusbaum C."/>
            <person name="Birren B."/>
        </authorList>
    </citation>
    <scope>NUCLEOTIDE SEQUENCE [LARGE SCALE GENOMIC DNA]</scope>
    <source>
        <strain evidence="4">APO3</strain>
    </source>
</reference>
<evidence type="ECO:0000259" key="3">
    <source>
        <dbReference type="Pfam" id="PF14295"/>
    </source>
</evidence>
<name>W4GYA7_APHAT</name>
<gene>
    <name evidence="4" type="ORF">H257_03366</name>
</gene>
<organism evidence="4">
    <name type="scientific">Aphanomyces astaci</name>
    <name type="common">Crayfish plague agent</name>
    <dbReference type="NCBI Taxonomy" id="112090"/>
    <lineage>
        <taxon>Eukaryota</taxon>
        <taxon>Sar</taxon>
        <taxon>Stramenopiles</taxon>
        <taxon>Oomycota</taxon>
        <taxon>Saprolegniomycetes</taxon>
        <taxon>Saprolegniales</taxon>
        <taxon>Verrucalvaceae</taxon>
        <taxon>Aphanomyces</taxon>
    </lineage>
</organism>
<evidence type="ECO:0000313" key="4">
    <source>
        <dbReference type="EMBL" id="ETV84004.1"/>
    </source>
</evidence>
<dbReference type="Gene3D" id="2.40.10.10">
    <property type="entry name" value="Trypsin-like serine proteases"/>
    <property type="match status" value="2"/>
</dbReference>
<keyword evidence="2" id="KW-0732">Signal</keyword>
<dbReference type="AlphaFoldDB" id="W4GYA7"/>
<dbReference type="InterPro" id="IPR043504">
    <property type="entry name" value="Peptidase_S1_PA_chymotrypsin"/>
</dbReference>
<dbReference type="SUPFAM" id="SSF50494">
    <property type="entry name" value="Trypsin-like serine proteases"/>
    <property type="match status" value="1"/>
</dbReference>
<dbReference type="PANTHER" id="PTHR36234:SF5">
    <property type="entry name" value="LYSYL ENDOPEPTIDASE"/>
    <property type="match status" value="1"/>
</dbReference>
<dbReference type="InterPro" id="IPR009003">
    <property type="entry name" value="Peptidase_S1_PA"/>
</dbReference>